<dbReference type="GO" id="GO:0005829">
    <property type="term" value="C:cytosol"/>
    <property type="evidence" value="ECO:0007669"/>
    <property type="project" value="TreeGrafter"/>
</dbReference>
<dbReference type="Proteomes" id="UP000623678">
    <property type="component" value="Unassembled WGS sequence"/>
</dbReference>
<evidence type="ECO:0000313" key="2">
    <source>
        <dbReference type="Proteomes" id="UP000623678"/>
    </source>
</evidence>
<gene>
    <name evidence="1" type="ORF">H8705_03795</name>
</gene>
<accession>A0A926IC09</accession>
<dbReference type="Pfam" id="PF13419">
    <property type="entry name" value="HAD_2"/>
    <property type="match status" value="1"/>
</dbReference>
<protein>
    <submittedName>
        <fullName evidence="1">HAD family hydrolase</fullName>
    </submittedName>
</protein>
<sequence length="210" mass="23781">MVKVVAFDLDGTLSQSDLFIIPCHRITMEKYGITGITDAQITNLIGGLMEDGRKLLFPKGTMDEYLEYHKKLEKYLPQMVEERGRVYDGIPEMLDQLREEGYITALCSNGGEAYIDCVLKNLHLKEKFDFIQHQVVGCNKSQLLKRIRDKYQPQGIVMVGDRHFDKTAAKENEVPFIGCAYGLYPDEVTDADFLAHTAKQVLEGVKTLIG</sequence>
<dbReference type="InterPro" id="IPR023214">
    <property type="entry name" value="HAD_sf"/>
</dbReference>
<dbReference type="SUPFAM" id="SSF56784">
    <property type="entry name" value="HAD-like"/>
    <property type="match status" value="1"/>
</dbReference>
<name>A0A926IC09_9FIRM</name>
<reference evidence="1" key="1">
    <citation type="submission" date="2020-08" db="EMBL/GenBank/DDBJ databases">
        <title>Genome public.</title>
        <authorList>
            <person name="Liu C."/>
            <person name="Sun Q."/>
        </authorList>
    </citation>
    <scope>NUCLEOTIDE SEQUENCE</scope>
    <source>
        <strain evidence="1">NSJ-64</strain>
    </source>
</reference>
<dbReference type="InterPro" id="IPR023198">
    <property type="entry name" value="PGP-like_dom2"/>
</dbReference>
<dbReference type="PANTHER" id="PTHR43434:SF1">
    <property type="entry name" value="PHOSPHOGLYCOLATE PHOSPHATASE"/>
    <property type="match status" value="1"/>
</dbReference>
<dbReference type="AlphaFoldDB" id="A0A926IC09"/>
<dbReference type="GO" id="GO:0008967">
    <property type="term" value="F:phosphoglycolate phosphatase activity"/>
    <property type="evidence" value="ECO:0007669"/>
    <property type="project" value="TreeGrafter"/>
</dbReference>
<dbReference type="RefSeq" id="WP_262394518.1">
    <property type="nucleotide sequence ID" value="NZ_JACRTD010000002.1"/>
</dbReference>
<dbReference type="GO" id="GO:0006281">
    <property type="term" value="P:DNA repair"/>
    <property type="evidence" value="ECO:0007669"/>
    <property type="project" value="TreeGrafter"/>
</dbReference>
<dbReference type="InterPro" id="IPR041492">
    <property type="entry name" value="HAD_2"/>
</dbReference>
<keyword evidence="1" id="KW-0378">Hydrolase</keyword>
<dbReference type="Gene3D" id="1.10.150.240">
    <property type="entry name" value="Putative phosphatase, domain 2"/>
    <property type="match status" value="1"/>
</dbReference>
<dbReference type="PANTHER" id="PTHR43434">
    <property type="entry name" value="PHOSPHOGLYCOLATE PHOSPHATASE"/>
    <property type="match status" value="1"/>
</dbReference>
<dbReference type="Gene3D" id="3.40.50.1000">
    <property type="entry name" value="HAD superfamily/HAD-like"/>
    <property type="match status" value="1"/>
</dbReference>
<dbReference type="InterPro" id="IPR050155">
    <property type="entry name" value="HAD-like_hydrolase_sf"/>
</dbReference>
<keyword evidence="2" id="KW-1185">Reference proteome</keyword>
<dbReference type="EMBL" id="JACRTD010000002">
    <property type="protein sequence ID" value="MBC8584697.1"/>
    <property type="molecule type" value="Genomic_DNA"/>
</dbReference>
<dbReference type="InterPro" id="IPR036412">
    <property type="entry name" value="HAD-like_sf"/>
</dbReference>
<comment type="caution">
    <text evidence="1">The sequence shown here is derived from an EMBL/GenBank/DDBJ whole genome shotgun (WGS) entry which is preliminary data.</text>
</comment>
<dbReference type="SFLD" id="SFLDS00003">
    <property type="entry name" value="Haloacid_Dehalogenase"/>
    <property type="match status" value="1"/>
</dbReference>
<evidence type="ECO:0000313" key="1">
    <source>
        <dbReference type="EMBL" id="MBC8584697.1"/>
    </source>
</evidence>
<dbReference type="SFLD" id="SFLDG01129">
    <property type="entry name" value="C1.5:_HAD__Beta-PGM__Phosphata"/>
    <property type="match status" value="1"/>
</dbReference>
<organism evidence="1 2">
    <name type="scientific">Youxingia wuxianensis</name>
    <dbReference type="NCBI Taxonomy" id="2763678"/>
    <lineage>
        <taxon>Bacteria</taxon>
        <taxon>Bacillati</taxon>
        <taxon>Bacillota</taxon>
        <taxon>Clostridia</taxon>
        <taxon>Eubacteriales</taxon>
        <taxon>Oscillospiraceae</taxon>
        <taxon>Youxingia</taxon>
    </lineage>
</organism>
<proteinExistence type="predicted"/>